<keyword evidence="3" id="KW-1185">Reference proteome</keyword>
<protein>
    <submittedName>
        <fullName evidence="2">Quercetin 2,3-dioxygenase</fullName>
        <ecNumber evidence="2">1.13.11.24</ecNumber>
    </submittedName>
</protein>
<feature type="domain" description="Quercetin 2,3-dioxygenase C-terminal cupin" evidence="1">
    <location>
        <begin position="167"/>
        <end position="239"/>
    </location>
</feature>
<dbReference type="SUPFAM" id="SSF51182">
    <property type="entry name" value="RmlC-like cupins"/>
    <property type="match status" value="1"/>
</dbReference>
<evidence type="ECO:0000313" key="2">
    <source>
        <dbReference type="EMBL" id="CAH0996149.1"/>
    </source>
</evidence>
<name>A0ABN8ET12_9BACT</name>
<reference evidence="2" key="1">
    <citation type="submission" date="2021-12" db="EMBL/GenBank/DDBJ databases">
        <authorList>
            <person name="Rodrigo-Torres L."/>
            <person name="Arahal R. D."/>
            <person name="Lucena T."/>
        </authorList>
    </citation>
    <scope>NUCLEOTIDE SEQUENCE</scope>
    <source>
        <strain evidence="2">CECT 8858</strain>
    </source>
</reference>
<dbReference type="EC" id="1.13.11.24" evidence="2"/>
<evidence type="ECO:0000313" key="3">
    <source>
        <dbReference type="Proteomes" id="UP000837932"/>
    </source>
</evidence>
<evidence type="ECO:0000259" key="1">
    <source>
        <dbReference type="Pfam" id="PF17954"/>
    </source>
</evidence>
<dbReference type="InterPro" id="IPR014710">
    <property type="entry name" value="RmlC-like_jellyroll"/>
</dbReference>
<dbReference type="GO" id="GO:0008127">
    <property type="term" value="F:quercetin 2,3-dioxygenase activity"/>
    <property type="evidence" value="ECO:0007669"/>
    <property type="project" value="UniProtKB-EC"/>
</dbReference>
<dbReference type="PANTHER" id="PTHR43212">
    <property type="entry name" value="QUERCETIN 2,3-DIOXYGENASE"/>
    <property type="match status" value="1"/>
</dbReference>
<organism evidence="2 3">
    <name type="scientific">Emticicia aquatica</name>
    <dbReference type="NCBI Taxonomy" id="1681835"/>
    <lineage>
        <taxon>Bacteria</taxon>
        <taxon>Pseudomonadati</taxon>
        <taxon>Bacteroidota</taxon>
        <taxon>Cytophagia</taxon>
        <taxon>Cytophagales</taxon>
        <taxon>Leadbetterellaceae</taxon>
        <taxon>Emticicia</taxon>
    </lineage>
</organism>
<comment type="caution">
    <text evidence="2">The sequence shown here is derived from an EMBL/GenBank/DDBJ whole genome shotgun (WGS) entry which is preliminary data.</text>
</comment>
<dbReference type="Gene3D" id="2.60.120.10">
    <property type="entry name" value="Jelly Rolls"/>
    <property type="match status" value="2"/>
</dbReference>
<dbReference type="InterPro" id="IPR041602">
    <property type="entry name" value="Quercetinase_C"/>
</dbReference>
<keyword evidence="2" id="KW-0560">Oxidoreductase</keyword>
<dbReference type="Proteomes" id="UP000837932">
    <property type="component" value="Unassembled WGS sequence"/>
</dbReference>
<dbReference type="EMBL" id="CAKLPY010000002">
    <property type="protein sequence ID" value="CAH0996149.1"/>
    <property type="molecule type" value="Genomic_DNA"/>
</dbReference>
<dbReference type="PANTHER" id="PTHR43212:SF3">
    <property type="entry name" value="QUERCETIN 2,3-DIOXYGENASE"/>
    <property type="match status" value="1"/>
</dbReference>
<dbReference type="InterPro" id="IPR011051">
    <property type="entry name" value="RmlC_Cupin_sf"/>
</dbReference>
<dbReference type="Pfam" id="PF17954">
    <property type="entry name" value="Pirin_C_2"/>
    <property type="match status" value="1"/>
</dbReference>
<proteinExistence type="predicted"/>
<gene>
    <name evidence="2" type="primary">yhhW_1</name>
    <name evidence="2" type="ORF">EMA8858_02279</name>
</gene>
<accession>A0ABN8ET12</accession>
<dbReference type="InterPro" id="IPR012093">
    <property type="entry name" value="Pirin"/>
</dbReference>
<sequence>MVKNFFKNFKKENMTQTEAIIYLSEQRGCTEFEEFRSFHTFNFDSYFNENKANFGRLWVCNDNTLAAGKSIKRKIEKNSEVWILPLIGGIELKNKDGYDDFFEAGKVLYFSALKGVEYEIINPYDSELINYLEIWIEKGNIVSSEIEQINIDIEKKNELLPIFSTEKQGAFIYFGKFDGRKDYTFILKNPTNTIFAFVIEGAFEFQNRLLHPRDGLALWHVKEVDFEALSNEAMILLLEIPT</sequence>